<feature type="chain" id="PRO_5026974132" description="Aminopeptidase N" evidence="14">
    <location>
        <begin position="25"/>
        <end position="489"/>
    </location>
</feature>
<evidence type="ECO:0000256" key="6">
    <source>
        <dbReference type="ARBA" id="ARBA00022670"/>
    </source>
</evidence>
<comment type="catalytic activity">
    <reaction evidence="1">
        <text>Release of an N-terminal amino acid, Xaa-|-Yaa- from a peptide, amide or arylamide. Xaa is preferably Ala, but may be most amino acids including Pro (slow action). When a terminal hydrophobic residue is followed by a prolyl residue, the two may be released as an intact Xaa-Pro dipeptide.</text>
        <dbReference type="EC" id="3.4.11.2"/>
    </reaction>
</comment>
<dbReference type="PROSITE" id="PS51257">
    <property type="entry name" value="PROKAR_LIPOPROTEIN"/>
    <property type="match status" value="1"/>
</dbReference>
<dbReference type="PRINTS" id="PR00756">
    <property type="entry name" value="ALADIPTASE"/>
</dbReference>
<evidence type="ECO:0000259" key="16">
    <source>
        <dbReference type="Pfam" id="PF17900"/>
    </source>
</evidence>
<keyword evidence="18" id="KW-1185">Reference proteome</keyword>
<dbReference type="PANTHER" id="PTHR11533:SF297">
    <property type="entry name" value="AMINOPEPTIDASE N"/>
    <property type="match status" value="1"/>
</dbReference>
<keyword evidence="14" id="KW-0732">Signal</keyword>
<evidence type="ECO:0000256" key="14">
    <source>
        <dbReference type="SAM" id="SignalP"/>
    </source>
</evidence>
<name>A0A6M4X2I6_9ACTN</name>
<dbReference type="Gene3D" id="2.60.40.1730">
    <property type="entry name" value="tricorn interacting facor f3 domain"/>
    <property type="match status" value="1"/>
</dbReference>
<dbReference type="RefSeq" id="WP_171398011.1">
    <property type="nucleotide sequence ID" value="NZ_CP049838.1"/>
</dbReference>
<dbReference type="PANTHER" id="PTHR11533">
    <property type="entry name" value="PROTEASE M1 ZINC METALLOPROTEASE"/>
    <property type="match status" value="1"/>
</dbReference>
<feature type="domain" description="Aminopeptidase N-like N-terminal" evidence="16">
    <location>
        <begin position="61"/>
        <end position="233"/>
    </location>
</feature>
<keyword evidence="10" id="KW-0482">Metalloprotease</keyword>
<feature type="domain" description="Peptidase M1 membrane alanine aminopeptidase" evidence="15">
    <location>
        <begin position="336"/>
        <end position="479"/>
    </location>
</feature>
<feature type="region of interest" description="Disordered" evidence="13">
    <location>
        <begin position="27"/>
        <end position="48"/>
    </location>
</feature>
<dbReference type="EMBL" id="CP049838">
    <property type="protein sequence ID" value="QJT02493.1"/>
    <property type="molecule type" value="Genomic_DNA"/>
</dbReference>
<dbReference type="GO" id="GO:0016285">
    <property type="term" value="F:alanyl aminopeptidase activity"/>
    <property type="evidence" value="ECO:0007669"/>
    <property type="project" value="UniProtKB-EC"/>
</dbReference>
<evidence type="ECO:0000256" key="2">
    <source>
        <dbReference type="ARBA" id="ARBA00001947"/>
    </source>
</evidence>
<dbReference type="SUPFAM" id="SSF55486">
    <property type="entry name" value="Metalloproteases ('zincins'), catalytic domain"/>
    <property type="match status" value="1"/>
</dbReference>
<evidence type="ECO:0000256" key="8">
    <source>
        <dbReference type="ARBA" id="ARBA00022801"/>
    </source>
</evidence>
<dbReference type="CDD" id="cd09603">
    <property type="entry name" value="M1_APN_like"/>
    <property type="match status" value="1"/>
</dbReference>
<dbReference type="AlphaFoldDB" id="A0A6M4X2I6"/>
<keyword evidence="7" id="KW-0479">Metal-binding</keyword>
<keyword evidence="8" id="KW-0378">Hydrolase</keyword>
<reference evidence="17" key="1">
    <citation type="submission" date="2020-03" db="EMBL/GenBank/DDBJ databases">
        <title>Molecular networking-based the target discovery of potent antiproliferative macrolactams: 5/6/7/16 polycyclic ansamycins and glycosylated trienomycin from Streptomyces cacaoi subsp. asoensis.</title>
        <authorList>
            <person name="Liu L.-L."/>
        </authorList>
    </citation>
    <scope>NUCLEOTIDE SEQUENCE [LARGE SCALE GENOMIC DNA]</scope>
    <source>
        <strain evidence="17">H2S5</strain>
    </source>
</reference>
<comment type="similarity">
    <text evidence="3">Belongs to the peptidase M1 family.</text>
</comment>
<dbReference type="InterPro" id="IPR014782">
    <property type="entry name" value="Peptidase_M1_dom"/>
</dbReference>
<evidence type="ECO:0000256" key="4">
    <source>
        <dbReference type="ARBA" id="ARBA00012564"/>
    </source>
</evidence>
<dbReference type="InterPro" id="IPR050344">
    <property type="entry name" value="Peptidase_M1_aminopeptidases"/>
</dbReference>
<dbReference type="GO" id="GO:0008237">
    <property type="term" value="F:metallopeptidase activity"/>
    <property type="evidence" value="ECO:0007669"/>
    <property type="project" value="UniProtKB-KW"/>
</dbReference>
<dbReference type="InterPro" id="IPR042097">
    <property type="entry name" value="Aminopeptidase_N-like_N_sf"/>
</dbReference>
<evidence type="ECO:0000256" key="12">
    <source>
        <dbReference type="ARBA" id="ARBA00031533"/>
    </source>
</evidence>
<evidence type="ECO:0000256" key="7">
    <source>
        <dbReference type="ARBA" id="ARBA00022723"/>
    </source>
</evidence>
<sequence>MSRSVRLVPAVAAATLVLALTACDDEGVPDTSGAQARDASGAPGVGDPYFPKAGNGGYDVSHYGLTLAYTPDGNRLTGTAVVTARATEDLAAFDLDLAGMKVEEVTVGGDPAEFRRDGQELIVRPPGALSDGETFEVRVRYSGSPRTITDPDGSKEGWLRTADGALALGEPTGSMAWFPGNHHPSDKASYDIAVTVPKGLTAVSNGELRSAKTADDGRTTFAWHTAEPMASYVATVAIGRYTVTRSTVPRSTGTATGSGSAAKGGLPVYVAVDPSQVTASRKVLARLPEVMEWAEYNFGPYPFSSTGAIVDRPEDVEYALETQNRPVYPGAPDTATLVHETAHQWFGDSVTPKSWQDMWLNESLATYAEWLWTEDEGGATAEETFTELYDHGEDEYEDLWAFPPANPTSAAHISDTPVYQRGAMVIHRIRQTVGDDTFYDIVQGWAAAHRHGSAATDDFTAYVEKQAPDEDFDEIWADWLYGEGKPARP</sequence>
<evidence type="ECO:0000256" key="9">
    <source>
        <dbReference type="ARBA" id="ARBA00022833"/>
    </source>
</evidence>
<proteinExistence type="inferred from homology"/>
<organism evidence="17 18">
    <name type="scientific">Streptomyces asoensis</name>
    <dbReference type="NCBI Taxonomy" id="249586"/>
    <lineage>
        <taxon>Bacteria</taxon>
        <taxon>Bacillati</taxon>
        <taxon>Actinomycetota</taxon>
        <taxon>Actinomycetes</taxon>
        <taxon>Kitasatosporales</taxon>
        <taxon>Streptomycetaceae</taxon>
        <taxon>Streptomyces</taxon>
    </lineage>
</organism>
<dbReference type="GO" id="GO:0008270">
    <property type="term" value="F:zinc ion binding"/>
    <property type="evidence" value="ECO:0007669"/>
    <property type="project" value="InterPro"/>
</dbReference>
<dbReference type="Gene3D" id="1.10.390.10">
    <property type="entry name" value="Neutral Protease Domain 2"/>
    <property type="match status" value="1"/>
</dbReference>
<dbReference type="InterPro" id="IPR045357">
    <property type="entry name" value="Aminopeptidase_N-like_N"/>
</dbReference>
<dbReference type="EC" id="3.4.11.2" evidence="4"/>
<dbReference type="SUPFAM" id="SSF63737">
    <property type="entry name" value="Leukotriene A4 hydrolase N-terminal domain"/>
    <property type="match status" value="1"/>
</dbReference>
<evidence type="ECO:0000256" key="11">
    <source>
        <dbReference type="ARBA" id="ARBA00029811"/>
    </source>
</evidence>
<dbReference type="GO" id="GO:0006508">
    <property type="term" value="P:proteolysis"/>
    <property type="evidence" value="ECO:0007669"/>
    <property type="project" value="UniProtKB-KW"/>
</dbReference>
<evidence type="ECO:0000256" key="5">
    <source>
        <dbReference type="ARBA" id="ARBA00015611"/>
    </source>
</evidence>
<evidence type="ECO:0000256" key="1">
    <source>
        <dbReference type="ARBA" id="ARBA00000098"/>
    </source>
</evidence>
<keyword evidence="6" id="KW-0645">Protease</keyword>
<evidence type="ECO:0000313" key="18">
    <source>
        <dbReference type="Proteomes" id="UP000502665"/>
    </source>
</evidence>
<accession>A0A6M4X2I6</accession>
<evidence type="ECO:0000256" key="10">
    <source>
        <dbReference type="ARBA" id="ARBA00023049"/>
    </source>
</evidence>
<feature type="signal peptide" evidence="14">
    <location>
        <begin position="1"/>
        <end position="24"/>
    </location>
</feature>
<dbReference type="Proteomes" id="UP000502665">
    <property type="component" value="Chromosome"/>
</dbReference>
<comment type="cofactor">
    <cofactor evidence="2">
        <name>Zn(2+)</name>
        <dbReference type="ChEBI" id="CHEBI:29105"/>
    </cofactor>
</comment>
<dbReference type="Pfam" id="PF17900">
    <property type="entry name" value="Peptidase_M1_N"/>
    <property type="match status" value="1"/>
</dbReference>
<keyword evidence="9" id="KW-0862">Zinc</keyword>
<evidence type="ECO:0000313" key="17">
    <source>
        <dbReference type="EMBL" id="QJT02493.1"/>
    </source>
</evidence>
<gene>
    <name evidence="17" type="ORF">G9272_21025</name>
</gene>
<dbReference type="Pfam" id="PF01433">
    <property type="entry name" value="Peptidase_M1"/>
    <property type="match status" value="1"/>
</dbReference>
<evidence type="ECO:0000256" key="13">
    <source>
        <dbReference type="SAM" id="MobiDB-lite"/>
    </source>
</evidence>
<evidence type="ECO:0000259" key="15">
    <source>
        <dbReference type="Pfam" id="PF01433"/>
    </source>
</evidence>
<evidence type="ECO:0000256" key="3">
    <source>
        <dbReference type="ARBA" id="ARBA00010136"/>
    </source>
</evidence>
<dbReference type="InterPro" id="IPR027268">
    <property type="entry name" value="Peptidase_M4/M1_CTD_sf"/>
</dbReference>
<dbReference type="InterPro" id="IPR001930">
    <property type="entry name" value="Peptidase_M1"/>
</dbReference>
<protein>
    <recommendedName>
        <fullName evidence="5">Aminopeptidase N</fullName>
        <ecNumber evidence="4">3.4.11.2</ecNumber>
    </recommendedName>
    <alternativeName>
        <fullName evidence="11">Alanine aminopeptidase</fullName>
    </alternativeName>
    <alternativeName>
        <fullName evidence="12">Lysyl aminopeptidase</fullName>
    </alternativeName>
</protein>